<evidence type="ECO:0000313" key="3">
    <source>
        <dbReference type="Proteomes" id="UP000244855"/>
    </source>
</evidence>
<reference evidence="2 3" key="1">
    <citation type="journal article" date="2018" name="Sci. Rep.">
        <title>Comparative genomics provides insights into the lifestyle and reveals functional heterogeneity of dark septate endophytic fungi.</title>
        <authorList>
            <person name="Knapp D.G."/>
            <person name="Nemeth J.B."/>
            <person name="Barry K."/>
            <person name="Hainaut M."/>
            <person name="Henrissat B."/>
            <person name="Johnson J."/>
            <person name="Kuo A."/>
            <person name="Lim J.H.P."/>
            <person name="Lipzen A."/>
            <person name="Nolan M."/>
            <person name="Ohm R.A."/>
            <person name="Tamas L."/>
            <person name="Grigoriev I.V."/>
            <person name="Spatafora J.W."/>
            <person name="Nagy L.G."/>
            <person name="Kovacs G.M."/>
        </authorList>
    </citation>
    <scope>NUCLEOTIDE SEQUENCE [LARGE SCALE GENOMIC DNA]</scope>
    <source>
        <strain evidence="2 3">DSE2036</strain>
    </source>
</reference>
<feature type="region of interest" description="Disordered" evidence="1">
    <location>
        <begin position="253"/>
        <end position="310"/>
    </location>
</feature>
<name>A0A2V1DKP7_9PLEO</name>
<accession>A0A2V1DKP7</accession>
<feature type="compositionally biased region" description="Polar residues" evidence="1">
    <location>
        <begin position="274"/>
        <end position="283"/>
    </location>
</feature>
<dbReference type="EMBL" id="KZ805414">
    <property type="protein sequence ID" value="PVH98411.1"/>
    <property type="molecule type" value="Genomic_DNA"/>
</dbReference>
<sequence length="421" mass="47378">MSHSHTNSLDALENGEASGKKRLAPNSPTHTQPSKRVRKNNSVDPRIESPQVGTEHARNQALVDRFLQNHADKKPIRKMRNRLKAFAHRIRRATYTVDAFQSLAEDRCIFARQWLQNVNAESHIKDFIHTHYLGWKPALVEEHPVLGQHNQLDTDRTLDEETLKQKLHDLPLPMKIKSDVDKGETPLTGVHQQGLRVQAPKLSWKAASRKSARGINKRVNIQKLDGNVQDLTVVVQKLAGDIRDLSESIQKLASNIQKPPPDARYPTRIDDGNPLNTSTTQTLVYYDRPVGNPTNLPHSHPSLPRDDKDNRRLETSLDRWAFRFNDTNSNSSSLSDPPSDESTPEPFSKTPFDATSKLPPKTNVTLTLKPDSKANDSSPRNAELLAEKHNESQTNEGSATRSRRTGCVFTGNYYDPANYTG</sequence>
<gene>
    <name evidence="2" type="ORF">DM02DRAFT_673419</name>
</gene>
<dbReference type="Proteomes" id="UP000244855">
    <property type="component" value="Unassembled WGS sequence"/>
</dbReference>
<protein>
    <submittedName>
        <fullName evidence="2">Uncharacterized protein</fullName>
    </submittedName>
</protein>
<dbReference type="AlphaFoldDB" id="A0A2V1DKP7"/>
<evidence type="ECO:0000256" key="1">
    <source>
        <dbReference type="SAM" id="MobiDB-lite"/>
    </source>
</evidence>
<keyword evidence="3" id="KW-1185">Reference proteome</keyword>
<feature type="region of interest" description="Disordered" evidence="1">
    <location>
        <begin position="1"/>
        <end position="59"/>
    </location>
</feature>
<evidence type="ECO:0000313" key="2">
    <source>
        <dbReference type="EMBL" id="PVH98411.1"/>
    </source>
</evidence>
<proteinExistence type="predicted"/>
<feature type="compositionally biased region" description="Low complexity" evidence="1">
    <location>
        <begin position="325"/>
        <end position="337"/>
    </location>
</feature>
<feature type="region of interest" description="Disordered" evidence="1">
    <location>
        <begin position="325"/>
        <end position="411"/>
    </location>
</feature>
<organism evidence="2 3">
    <name type="scientific">Periconia macrospinosa</name>
    <dbReference type="NCBI Taxonomy" id="97972"/>
    <lineage>
        <taxon>Eukaryota</taxon>
        <taxon>Fungi</taxon>
        <taxon>Dikarya</taxon>
        <taxon>Ascomycota</taxon>
        <taxon>Pezizomycotina</taxon>
        <taxon>Dothideomycetes</taxon>
        <taxon>Pleosporomycetidae</taxon>
        <taxon>Pleosporales</taxon>
        <taxon>Massarineae</taxon>
        <taxon>Periconiaceae</taxon>
        <taxon>Periconia</taxon>
    </lineage>
</organism>